<feature type="transmembrane region" description="Helical" evidence="2">
    <location>
        <begin position="124"/>
        <end position="150"/>
    </location>
</feature>
<dbReference type="Proteomes" id="UP001281130">
    <property type="component" value="Unassembled WGS sequence"/>
</dbReference>
<reference evidence="3" key="1">
    <citation type="submission" date="2023-11" db="EMBL/GenBank/DDBJ databases">
        <title>MicrobeMod: A computational toolkit for identifying prokaryotic methylation and restriction-modification with nanopore sequencing.</title>
        <authorList>
            <person name="Crits-Christoph A."/>
            <person name="Kang S.C."/>
            <person name="Lee H."/>
            <person name="Ostrov N."/>
        </authorList>
    </citation>
    <scope>NUCLEOTIDE SEQUENCE</scope>
    <source>
        <strain evidence="3">ATCC 51242</strain>
    </source>
</reference>
<comment type="caution">
    <text evidence="3">The sequence shown here is derived from an EMBL/GenBank/DDBJ whole genome shotgun (WGS) entry which is preliminary data.</text>
</comment>
<evidence type="ECO:0000313" key="3">
    <source>
        <dbReference type="EMBL" id="MDX5893811.1"/>
    </source>
</evidence>
<evidence type="ECO:0000313" key="4">
    <source>
        <dbReference type="Proteomes" id="UP001281130"/>
    </source>
</evidence>
<protein>
    <submittedName>
        <fullName evidence="3">YrzE family protein</fullName>
    </submittedName>
</protein>
<organism evidence="3 4">
    <name type="scientific">Rubrobacter radiotolerans</name>
    <name type="common">Arthrobacter radiotolerans</name>
    <dbReference type="NCBI Taxonomy" id="42256"/>
    <lineage>
        <taxon>Bacteria</taxon>
        <taxon>Bacillati</taxon>
        <taxon>Actinomycetota</taxon>
        <taxon>Rubrobacteria</taxon>
        <taxon>Rubrobacterales</taxon>
        <taxon>Rubrobacteraceae</taxon>
        <taxon>Rubrobacter</taxon>
    </lineage>
</organism>
<evidence type="ECO:0000256" key="2">
    <source>
        <dbReference type="SAM" id="Phobius"/>
    </source>
</evidence>
<feature type="compositionally biased region" description="Basic and acidic residues" evidence="1">
    <location>
        <begin position="75"/>
        <end position="87"/>
    </location>
</feature>
<dbReference type="AlphaFoldDB" id="A0AB35T2G2"/>
<keyword evidence="2" id="KW-0812">Transmembrane</keyword>
<feature type="transmembrane region" description="Helical" evidence="2">
    <location>
        <begin position="204"/>
        <end position="225"/>
    </location>
</feature>
<dbReference type="RefSeq" id="WP_143533884.1">
    <property type="nucleotide sequence ID" value="NZ_CP007514.1"/>
</dbReference>
<accession>A0AB35T2G2</accession>
<name>A0AB35T2G2_RUBRA</name>
<sequence>MTDNPQGPQERRRSGRTGPLGDDEGEATRQIPTGGSAGGSEDETRQVPRQESARRSRREDPERTRVAPDEESPEERETRVIRTDSARSADGGTARQGTPYARGYFESEEERQERLREIYGGVDWLASFLGFVFAAVAGSFLFALASLIFVPLGISVEIGATLTAAAITALVLLAVLIFLTYFFGGYVAGRLARFDGGRNGAMSVFWGLLIGFILFVVGTFLPGSLGESVRDFYQGSLLPVLGSVLDLGAIGIGIVAGGVLVAVLGGILGGKLGSRYHAEIDQIR</sequence>
<feature type="compositionally biased region" description="Basic and acidic residues" evidence="1">
    <location>
        <begin position="42"/>
        <end position="68"/>
    </location>
</feature>
<feature type="transmembrane region" description="Helical" evidence="2">
    <location>
        <begin position="245"/>
        <end position="268"/>
    </location>
</feature>
<keyword evidence="2" id="KW-0472">Membrane</keyword>
<feature type="region of interest" description="Disordered" evidence="1">
    <location>
        <begin position="1"/>
        <end position="103"/>
    </location>
</feature>
<keyword evidence="2" id="KW-1133">Transmembrane helix</keyword>
<dbReference type="EMBL" id="JAWXXX010000001">
    <property type="protein sequence ID" value="MDX5893811.1"/>
    <property type="molecule type" value="Genomic_DNA"/>
</dbReference>
<feature type="transmembrane region" description="Helical" evidence="2">
    <location>
        <begin position="162"/>
        <end position="183"/>
    </location>
</feature>
<evidence type="ECO:0000256" key="1">
    <source>
        <dbReference type="SAM" id="MobiDB-lite"/>
    </source>
</evidence>
<proteinExistence type="predicted"/>
<gene>
    <name evidence="3" type="ORF">SIL72_07180</name>
</gene>